<evidence type="ECO:0000256" key="4">
    <source>
        <dbReference type="ARBA" id="ARBA00022597"/>
    </source>
</evidence>
<keyword evidence="3" id="KW-1003">Cell membrane</keyword>
<feature type="transmembrane region" description="Helical" evidence="9">
    <location>
        <begin position="315"/>
        <end position="335"/>
    </location>
</feature>
<comment type="subcellular location">
    <subcellularLocation>
        <location evidence="1">Cell membrane</location>
        <topology evidence="1">Multi-pass membrane protein</topology>
    </subcellularLocation>
</comment>
<feature type="transmembrane region" description="Helical" evidence="9">
    <location>
        <begin position="417"/>
        <end position="437"/>
    </location>
</feature>
<feature type="transmembrane region" description="Helical" evidence="9">
    <location>
        <begin position="79"/>
        <end position="97"/>
    </location>
</feature>
<evidence type="ECO:0000256" key="9">
    <source>
        <dbReference type="SAM" id="Phobius"/>
    </source>
</evidence>
<evidence type="ECO:0000256" key="3">
    <source>
        <dbReference type="ARBA" id="ARBA00022475"/>
    </source>
</evidence>
<feature type="transmembrane region" description="Helical" evidence="9">
    <location>
        <begin position="281"/>
        <end position="303"/>
    </location>
</feature>
<evidence type="ECO:0000313" key="12">
    <source>
        <dbReference type="Proteomes" id="UP000410492"/>
    </source>
</evidence>
<proteinExistence type="predicted"/>
<dbReference type="Proteomes" id="UP000410492">
    <property type="component" value="Unassembled WGS sequence"/>
</dbReference>
<dbReference type="PROSITE" id="PS50850">
    <property type="entry name" value="MFS"/>
    <property type="match status" value="1"/>
</dbReference>
<dbReference type="PANTHER" id="PTHR48021">
    <property type="match status" value="1"/>
</dbReference>
<dbReference type="SUPFAM" id="SSF103473">
    <property type="entry name" value="MFS general substrate transporter"/>
    <property type="match status" value="1"/>
</dbReference>
<keyword evidence="12" id="KW-1185">Reference proteome</keyword>
<keyword evidence="5 9" id="KW-0812">Transmembrane</keyword>
<name>A0A653DRN4_CALMS</name>
<reference evidence="11 12" key="1">
    <citation type="submission" date="2019-01" db="EMBL/GenBank/DDBJ databases">
        <authorList>
            <person name="Sayadi A."/>
        </authorList>
    </citation>
    <scope>NUCLEOTIDE SEQUENCE [LARGE SCALE GENOMIC DNA]</scope>
</reference>
<evidence type="ECO:0000256" key="1">
    <source>
        <dbReference type="ARBA" id="ARBA00004651"/>
    </source>
</evidence>
<protein>
    <recommendedName>
        <fullName evidence="10">Major facilitator superfamily (MFS) profile domain-containing protein</fullName>
    </recommendedName>
</protein>
<gene>
    <name evidence="11" type="ORF">CALMAC_LOCUS19564</name>
</gene>
<dbReference type="Gene3D" id="1.20.1250.20">
    <property type="entry name" value="MFS general substrate transporter like domains"/>
    <property type="match status" value="1"/>
</dbReference>
<dbReference type="Pfam" id="PF00083">
    <property type="entry name" value="Sugar_tr"/>
    <property type="match status" value="1"/>
</dbReference>
<keyword evidence="7 9" id="KW-0472">Membrane</keyword>
<dbReference type="InterPro" id="IPR036259">
    <property type="entry name" value="MFS_trans_sf"/>
</dbReference>
<accession>A0A653DRN4</accession>
<dbReference type="InterPro" id="IPR005828">
    <property type="entry name" value="MFS_sugar_transport-like"/>
</dbReference>
<keyword evidence="4" id="KW-0762">Sugar transport</keyword>
<feature type="transmembrane region" description="Helical" evidence="9">
    <location>
        <begin position="167"/>
        <end position="186"/>
    </location>
</feature>
<feature type="transmembrane region" description="Helical" evidence="9">
    <location>
        <begin position="109"/>
        <end position="132"/>
    </location>
</feature>
<dbReference type="InterPro" id="IPR050549">
    <property type="entry name" value="MFS_Trehalose_Transporter"/>
</dbReference>
<dbReference type="PROSITE" id="PS00217">
    <property type="entry name" value="SUGAR_TRANSPORT_2"/>
    <property type="match status" value="1"/>
</dbReference>
<dbReference type="FunFam" id="1.20.1250.20:FF:000218">
    <property type="entry name" value="facilitated trehalose transporter Tret1"/>
    <property type="match status" value="1"/>
</dbReference>
<dbReference type="InterPro" id="IPR020846">
    <property type="entry name" value="MFS_dom"/>
</dbReference>
<evidence type="ECO:0000256" key="8">
    <source>
        <dbReference type="ARBA" id="ARBA00023180"/>
    </source>
</evidence>
<dbReference type="AlphaFoldDB" id="A0A653DRN4"/>
<feature type="domain" description="Major facilitator superfamily (MFS) profile" evidence="10">
    <location>
        <begin position="30"/>
        <end position="461"/>
    </location>
</feature>
<dbReference type="PRINTS" id="PR00171">
    <property type="entry name" value="SUGRTRNSPORT"/>
</dbReference>
<feature type="transmembrane region" description="Helical" evidence="9">
    <location>
        <begin position="29"/>
        <end position="51"/>
    </location>
</feature>
<feature type="transmembrane region" description="Helical" evidence="9">
    <location>
        <begin position="347"/>
        <end position="368"/>
    </location>
</feature>
<sequence>MEETLTEEEALKKVASCCGNEKHREKGTVLLFVSVISVNLLAFSSGCHTVWTSPTIPHLRANNTLENPLGDSPVTVSDISLIAGSYFIGSIFGGLIPARVLDSYGCKPIMALVAMLMSTASLVLAFSGSVWLFCICRLVLGMGKGATMMLVPIYVGEIAHKGNRGRFSFFLPMHMAMGFVYSYVTGPHFSTRVYTLLCTVPILLALSLIVLVVPETPYFLVAKNRPRHEVAEVIGKLRSSTDLREELKQIESTVDRKSNGGGQEMSTYVSLFRDHASRKAFIINSFMMIFHLLPGVTVVHSFLGPILDSVTSNYWSGNFSAIVISLVKLFSTATGSVVVERCGRKPLLIWSAVFVALSHLLLGLYFQLQESEYEFVSTLSPVPFGCIVLFSIAYSFGIGPVPYVYLSEFFSQQTKNVGVPICTAIGFLISALIALVFPYFMEYLGMQWVFWLFALSCLCCA</sequence>
<keyword evidence="2" id="KW-0813">Transport</keyword>
<feature type="transmembrane region" description="Helical" evidence="9">
    <location>
        <begin position="192"/>
        <end position="213"/>
    </location>
</feature>
<feature type="non-terminal residue" evidence="11">
    <location>
        <position position="461"/>
    </location>
</feature>
<evidence type="ECO:0000256" key="5">
    <source>
        <dbReference type="ARBA" id="ARBA00022692"/>
    </source>
</evidence>
<dbReference type="InterPro" id="IPR005829">
    <property type="entry name" value="Sugar_transporter_CS"/>
</dbReference>
<evidence type="ECO:0000256" key="2">
    <source>
        <dbReference type="ARBA" id="ARBA00022448"/>
    </source>
</evidence>
<feature type="transmembrane region" description="Helical" evidence="9">
    <location>
        <begin position="138"/>
        <end position="155"/>
    </location>
</feature>
<organism evidence="11 12">
    <name type="scientific">Callosobruchus maculatus</name>
    <name type="common">Southern cowpea weevil</name>
    <name type="synonym">Pulse bruchid</name>
    <dbReference type="NCBI Taxonomy" id="64391"/>
    <lineage>
        <taxon>Eukaryota</taxon>
        <taxon>Metazoa</taxon>
        <taxon>Ecdysozoa</taxon>
        <taxon>Arthropoda</taxon>
        <taxon>Hexapoda</taxon>
        <taxon>Insecta</taxon>
        <taxon>Pterygota</taxon>
        <taxon>Neoptera</taxon>
        <taxon>Endopterygota</taxon>
        <taxon>Coleoptera</taxon>
        <taxon>Polyphaga</taxon>
        <taxon>Cucujiformia</taxon>
        <taxon>Chrysomeloidea</taxon>
        <taxon>Chrysomelidae</taxon>
        <taxon>Bruchinae</taxon>
        <taxon>Bruchini</taxon>
        <taxon>Callosobruchus</taxon>
    </lineage>
</organism>
<dbReference type="GO" id="GO:0022857">
    <property type="term" value="F:transmembrane transporter activity"/>
    <property type="evidence" value="ECO:0007669"/>
    <property type="project" value="InterPro"/>
</dbReference>
<evidence type="ECO:0000313" key="11">
    <source>
        <dbReference type="EMBL" id="VEN62460.1"/>
    </source>
</evidence>
<evidence type="ECO:0000256" key="7">
    <source>
        <dbReference type="ARBA" id="ARBA00023136"/>
    </source>
</evidence>
<dbReference type="EMBL" id="CAACVG010013876">
    <property type="protein sequence ID" value="VEN62460.1"/>
    <property type="molecule type" value="Genomic_DNA"/>
</dbReference>
<evidence type="ECO:0000259" key="10">
    <source>
        <dbReference type="PROSITE" id="PS50850"/>
    </source>
</evidence>
<feature type="transmembrane region" description="Helical" evidence="9">
    <location>
        <begin position="380"/>
        <end position="405"/>
    </location>
</feature>
<dbReference type="PANTHER" id="PTHR48021:SF47">
    <property type="entry name" value="GH17672P"/>
    <property type="match status" value="1"/>
</dbReference>
<dbReference type="OrthoDB" id="6696619at2759"/>
<keyword evidence="6 9" id="KW-1133">Transmembrane helix</keyword>
<dbReference type="GO" id="GO:0005886">
    <property type="term" value="C:plasma membrane"/>
    <property type="evidence" value="ECO:0007669"/>
    <property type="project" value="UniProtKB-SubCell"/>
</dbReference>
<keyword evidence="8" id="KW-0325">Glycoprotein</keyword>
<evidence type="ECO:0000256" key="6">
    <source>
        <dbReference type="ARBA" id="ARBA00022989"/>
    </source>
</evidence>
<dbReference type="InterPro" id="IPR003663">
    <property type="entry name" value="Sugar/inositol_transpt"/>
</dbReference>